<keyword evidence="2" id="KW-1185">Reference proteome</keyword>
<proteinExistence type="predicted"/>
<organism evidence="1 2">
    <name type="scientific">Tahibacter amnicola</name>
    <dbReference type="NCBI Taxonomy" id="2976241"/>
    <lineage>
        <taxon>Bacteria</taxon>
        <taxon>Pseudomonadati</taxon>
        <taxon>Pseudomonadota</taxon>
        <taxon>Gammaproteobacteria</taxon>
        <taxon>Lysobacterales</taxon>
        <taxon>Rhodanobacteraceae</taxon>
        <taxon>Tahibacter</taxon>
    </lineage>
</organism>
<sequence>MSGKLGQDHPQLIPPAFNFSETQADLKAWDDLRPRLARLQRLMDRADDTMIAIGSDLMTASLEGYALLKVVGKDQGLKSLRRDLSSRFRKNGSVVAESDEPVEA</sequence>
<dbReference type="Proteomes" id="UP001064632">
    <property type="component" value="Chromosome"/>
</dbReference>
<reference evidence="1" key="1">
    <citation type="submission" date="2022-09" db="EMBL/GenBank/DDBJ databases">
        <title>Tahibacter sp. nov., isolated from a fresh water.</title>
        <authorList>
            <person name="Baek J.H."/>
            <person name="Lee J.K."/>
            <person name="Kim J.M."/>
            <person name="Jeon C.O."/>
        </authorList>
    </citation>
    <scope>NUCLEOTIDE SEQUENCE</scope>
    <source>
        <strain evidence="1">W38</strain>
    </source>
</reference>
<accession>A0ABY6BCD7</accession>
<name>A0ABY6BCD7_9GAMM</name>
<gene>
    <name evidence="1" type="ORF">N4264_14575</name>
</gene>
<evidence type="ECO:0000313" key="2">
    <source>
        <dbReference type="Proteomes" id="UP001064632"/>
    </source>
</evidence>
<protein>
    <submittedName>
        <fullName evidence="1">Uncharacterized protein</fullName>
    </submittedName>
</protein>
<dbReference type="EMBL" id="CP104694">
    <property type="protein sequence ID" value="UXI65980.1"/>
    <property type="molecule type" value="Genomic_DNA"/>
</dbReference>
<dbReference type="RefSeq" id="WP_261692970.1">
    <property type="nucleotide sequence ID" value="NZ_CP104694.1"/>
</dbReference>
<evidence type="ECO:0000313" key="1">
    <source>
        <dbReference type="EMBL" id="UXI65980.1"/>
    </source>
</evidence>